<dbReference type="CDD" id="cd01948">
    <property type="entry name" value="EAL"/>
    <property type="match status" value="1"/>
</dbReference>
<protein>
    <submittedName>
        <fullName evidence="2">FOG: EAL domain</fullName>
    </submittedName>
</protein>
<dbReference type="SUPFAM" id="SSF103190">
    <property type="entry name" value="Sensory domain-like"/>
    <property type="match status" value="1"/>
</dbReference>
<dbReference type="AlphaFoldDB" id="A0A0X8X9I8"/>
<dbReference type="InterPro" id="IPR029151">
    <property type="entry name" value="Sensor-like_sf"/>
</dbReference>
<dbReference type="Proteomes" id="UP000218890">
    <property type="component" value="Chromosome"/>
</dbReference>
<dbReference type="InterPro" id="IPR001633">
    <property type="entry name" value="EAL_dom"/>
</dbReference>
<dbReference type="RefSeq" id="WP_096409212.1">
    <property type="nucleotide sequence ID" value="NZ_AP017372.2"/>
</dbReference>
<proteinExistence type="predicted"/>
<dbReference type="InterPro" id="IPR050706">
    <property type="entry name" value="Cyclic-di-GMP_PDE-like"/>
</dbReference>
<name>A0A0X8X9I8_HALHR</name>
<evidence type="ECO:0000313" key="3">
    <source>
        <dbReference type="Proteomes" id="UP000218890"/>
    </source>
</evidence>
<feature type="domain" description="EAL" evidence="1">
    <location>
        <begin position="1"/>
        <end position="128"/>
    </location>
</feature>
<dbReference type="PROSITE" id="PS50883">
    <property type="entry name" value="EAL"/>
    <property type="match status" value="1"/>
</dbReference>
<sequence length="302" mass="34076">MLETPGDNQRLADAVSWFREFGCLVALDDFGTGYSNFERLLELTPDLVKLDRSLIQRAVEEHAEGQRRILNNLVALIHEAGSLVVLEGVETEHQALTALDADVDFVQGFFFARPTLVGPQSPPDLGLEPLRQITEKFTEHALEELTQERSFLRPYGQAFLRAAARLEAGTGLHDSCADLLKMPYVQRCYVLNGRGEQVDEHVLPKRCGYSADPATATARDRLFAQVPDQRYRPLIDTQGGNWLRRHYYRDACMELRRLKVSRPYRSSTGNHICVTLSIAETPPAESSPYVLCCDLLWRPTDS</sequence>
<dbReference type="Gene3D" id="3.20.20.450">
    <property type="entry name" value="EAL domain"/>
    <property type="match status" value="1"/>
</dbReference>
<evidence type="ECO:0000313" key="2">
    <source>
        <dbReference type="EMBL" id="BAU57874.1"/>
    </source>
</evidence>
<organism evidence="2 3">
    <name type="scientific">Halorhodospira halochloris</name>
    <name type="common">Ectothiorhodospira halochloris</name>
    <dbReference type="NCBI Taxonomy" id="1052"/>
    <lineage>
        <taxon>Bacteria</taxon>
        <taxon>Pseudomonadati</taxon>
        <taxon>Pseudomonadota</taxon>
        <taxon>Gammaproteobacteria</taxon>
        <taxon>Chromatiales</taxon>
        <taxon>Ectothiorhodospiraceae</taxon>
        <taxon>Halorhodospira</taxon>
    </lineage>
</organism>
<dbReference type="PANTHER" id="PTHR33121">
    <property type="entry name" value="CYCLIC DI-GMP PHOSPHODIESTERASE PDEF"/>
    <property type="match status" value="1"/>
</dbReference>
<dbReference type="SUPFAM" id="SSF141868">
    <property type="entry name" value="EAL domain-like"/>
    <property type="match status" value="1"/>
</dbReference>
<gene>
    <name evidence="2" type="ORF">HH1059_11810</name>
</gene>
<dbReference type="PANTHER" id="PTHR33121:SF70">
    <property type="entry name" value="SIGNALING PROTEIN YKOW"/>
    <property type="match status" value="1"/>
</dbReference>
<accession>A0A0X8X9I8</accession>
<reference evidence="2" key="1">
    <citation type="submission" date="2016-02" db="EMBL/GenBank/DDBJ databases">
        <title>Halorhodospira halochloris DSM-1059 complete genome, version 2.</title>
        <authorList>
            <person name="Tsukatani Y."/>
        </authorList>
    </citation>
    <scope>NUCLEOTIDE SEQUENCE</scope>
    <source>
        <strain evidence="2">DSM 1059</strain>
    </source>
</reference>
<dbReference type="GO" id="GO:0071111">
    <property type="term" value="F:cyclic-guanylate-specific phosphodiesterase activity"/>
    <property type="evidence" value="ECO:0007669"/>
    <property type="project" value="InterPro"/>
</dbReference>
<dbReference type="OrthoDB" id="1673646at2"/>
<keyword evidence="3" id="KW-1185">Reference proteome</keyword>
<dbReference type="Gene3D" id="3.30.450.20">
    <property type="entry name" value="PAS domain"/>
    <property type="match status" value="1"/>
</dbReference>
<dbReference type="InterPro" id="IPR035919">
    <property type="entry name" value="EAL_sf"/>
</dbReference>
<dbReference type="KEGG" id="hhk:HH1059_11810"/>
<dbReference type="EMBL" id="AP017372">
    <property type="protein sequence ID" value="BAU57874.1"/>
    <property type="molecule type" value="Genomic_DNA"/>
</dbReference>
<evidence type="ECO:0000259" key="1">
    <source>
        <dbReference type="PROSITE" id="PS50883"/>
    </source>
</evidence>
<dbReference type="Pfam" id="PF00563">
    <property type="entry name" value="EAL"/>
    <property type="match status" value="1"/>
</dbReference>